<dbReference type="InterPro" id="IPR029035">
    <property type="entry name" value="DHS-like_NAD/FAD-binding_dom"/>
</dbReference>
<dbReference type="SUPFAM" id="SSF52467">
    <property type="entry name" value="DHS-like NAD/FAD-binding domain"/>
    <property type="match status" value="1"/>
</dbReference>
<dbReference type="RefSeq" id="WP_188630224.1">
    <property type="nucleotide sequence ID" value="NZ_BMKE01000018.1"/>
</dbReference>
<dbReference type="Pfam" id="PF13289">
    <property type="entry name" value="SIR2_2"/>
    <property type="match status" value="1"/>
</dbReference>
<evidence type="ECO:0000313" key="1">
    <source>
        <dbReference type="EMBL" id="GGB48674.1"/>
    </source>
</evidence>
<evidence type="ECO:0008006" key="3">
    <source>
        <dbReference type="Google" id="ProtNLM"/>
    </source>
</evidence>
<reference evidence="2" key="1">
    <citation type="journal article" date="2019" name="Int. J. Syst. Evol. Microbiol.">
        <title>The Global Catalogue of Microorganisms (GCM) 10K type strain sequencing project: providing services to taxonomists for standard genome sequencing and annotation.</title>
        <authorList>
            <consortium name="The Broad Institute Genomics Platform"/>
            <consortium name="The Broad Institute Genome Sequencing Center for Infectious Disease"/>
            <person name="Wu L."/>
            <person name="Ma J."/>
        </authorList>
    </citation>
    <scope>NUCLEOTIDE SEQUENCE [LARGE SCALE GENOMIC DNA]</scope>
    <source>
        <strain evidence="2">CGMCC 1.15923</strain>
    </source>
</reference>
<keyword evidence="2" id="KW-1185">Reference proteome</keyword>
<name>A0ABQ1IPF2_9GAMM</name>
<dbReference type="EMBL" id="BMKE01000018">
    <property type="protein sequence ID" value="GGB48674.1"/>
    <property type="molecule type" value="Genomic_DNA"/>
</dbReference>
<comment type="caution">
    <text evidence="1">The sequence shown here is derived from an EMBL/GenBank/DDBJ whole genome shotgun (WGS) entry which is preliminary data.</text>
</comment>
<accession>A0ABQ1IPF2</accession>
<protein>
    <recommendedName>
        <fullName evidence="3">SIR2-like domain-containing protein</fullName>
    </recommendedName>
</protein>
<proteinExistence type="predicted"/>
<sequence>MNKNISSIPDYAALKKLASALWQQENSYHGAAIIVGAGFSRSAASTGDANRKLPLWNDISKTLAEELDSSSLDPLRLAEEYCAYFGKQALHDLIKKEVNDAAWTPGELHKSLLELPWTEVLTTNWDTLLERASTEVHQPIYSVVSKQEDLSSARSPRIVKLHGTIDITTDLVFTQEDYRKYPQYHAAFVNFSRQVFIENELCLLGFSGDDPNFLQWAGWVRDHLATHSRRIYLIGALGLNSAKRKYLESINVAPIDLADLVTTYDEHDIRHIEATKIFIQALQDLKPNPACDWQPTQLQPSTLTGEESTKIHQDPAYAAKLLEGLLPILEEDRATYPDWLVCPYGTRWKLQNHIQSPWPTPKNLSHMTADSRAKLLYEITWHYSVTYQAIPSWLAQELLTVCDPATPCSLTKKQQLEVALLLLKNTRWMGNPEAAPITQTTRVILEKGAKYWPESSDELAYHNAIVARDKFDYSALEKYVENITSNNPVWKLKKASLLAELGEFDRGEELVAEAYRMLLGQYRNDRNSLHILSRLAWAHWLIRGVEAWSPKREFKAFPSHYQDQKCSPWDHIEHISGRITKDLDKQKKQQTIEPSFEPGRYKDNSNTVTFSNELHSLLIFEGVTGTVGMPIRWRGVSFLVEQAARLVDLEGIDNVHRFSLAMRAANSDTSDVLKKVFSRVQVACLPEEDVNFLLKQCVLAINYWSEKWTGTFGNIRNDAIDRLRVFIEVLARVSVRATPEQAKDLFCLAVSLGNKPEFHHLWLFDALNHLTEFTLESIPEPQHPDILQEALSFPLQTEIVLKNYNKWANPVIRYPGKRERNTILDRRIDEIIDSISPCSSQSAPALLRLLPLIKKDFLTEAERNKIAEKLWGTDPDYQTIFDTGLLSSVLLELPAQDATAVKALIRRYLFESEDSDLFNQEFLADIANAAQAKNSKELPSEDQAINYFEKLVIWRFQENDNDIFGRSKQEEKQTAELIGTVLARSVVPALPPEAFTKDNFDKLYTFYEEVDAPEVLSAFSYFAAANTTFINPVEKLIRQGLQAREANKLAQVSFALLTWRDLEEQPALNGLILRLVYLIGSNRMSGLPALLWTANQMHNKGYLSDENIGSLIEILPVIFDNAEYSNISPSSKDSVSISLVRAACVRLARDVLSRSQDKNGELLRILEEAKQDSLPEVRFAGISDL</sequence>
<gene>
    <name evidence="1" type="ORF">GCM10011502_22470</name>
</gene>
<organism evidence="1 2">
    <name type="scientific">Oceanisphaera marina</name>
    <dbReference type="NCBI Taxonomy" id="2017550"/>
    <lineage>
        <taxon>Bacteria</taxon>
        <taxon>Pseudomonadati</taxon>
        <taxon>Pseudomonadota</taxon>
        <taxon>Gammaproteobacteria</taxon>
        <taxon>Aeromonadales</taxon>
        <taxon>Aeromonadaceae</taxon>
        <taxon>Oceanisphaera</taxon>
    </lineage>
</organism>
<dbReference type="Proteomes" id="UP000646152">
    <property type="component" value="Unassembled WGS sequence"/>
</dbReference>
<evidence type="ECO:0000313" key="2">
    <source>
        <dbReference type="Proteomes" id="UP000646152"/>
    </source>
</evidence>